<name>A0A1J5R0D8_9ZZZZ</name>
<dbReference type="SUPFAM" id="SSF48452">
    <property type="entry name" value="TPR-like"/>
    <property type="match status" value="1"/>
</dbReference>
<accession>A0A1J5R0D8</accession>
<dbReference type="EMBL" id="MLJW01000350">
    <property type="protein sequence ID" value="OIQ88970.1"/>
    <property type="molecule type" value="Genomic_DNA"/>
</dbReference>
<dbReference type="InterPro" id="IPR019734">
    <property type="entry name" value="TPR_rpt"/>
</dbReference>
<dbReference type="InterPro" id="IPR011990">
    <property type="entry name" value="TPR-like_helical_dom_sf"/>
</dbReference>
<gene>
    <name evidence="1" type="ORF">GALL_291490</name>
</gene>
<reference evidence="1" key="1">
    <citation type="submission" date="2016-10" db="EMBL/GenBank/DDBJ databases">
        <title>Sequence of Gallionella enrichment culture.</title>
        <authorList>
            <person name="Poehlein A."/>
            <person name="Muehling M."/>
            <person name="Daniel R."/>
        </authorList>
    </citation>
    <scope>NUCLEOTIDE SEQUENCE</scope>
</reference>
<protein>
    <submittedName>
        <fullName evidence="1">Tetratricopeptide repeat protein</fullName>
    </submittedName>
</protein>
<dbReference type="AlphaFoldDB" id="A0A1J5R0D8"/>
<dbReference type="PROSITE" id="PS50005">
    <property type="entry name" value="TPR"/>
    <property type="match status" value="2"/>
</dbReference>
<dbReference type="Gene3D" id="1.25.40.10">
    <property type="entry name" value="Tetratricopeptide repeat domain"/>
    <property type="match status" value="2"/>
</dbReference>
<sequence length="495" mass="57267">MKKVVIFIVLIFSLNGLKAQKVYEFNSLCQQAYKEITQLKLHNGLVLIEKAKQQNPDNLIPLVLENYVDFFILFLNEDPAEYKIKKPEIEARVALLKAGPQSSPFYNFCLSMAYLHKALISIKFGEMWSSAWDVKKAYQYIKENKKTFPTFAPDDLIYGGMETIIGTIPKGYRWFANILGMRGSVTEGMKTLFAFESSNDPFARLMNNESTFMYCYLLYYAENKRDEALQFIKDKKPDLVNNHLLAYAAANLNKNNKHTEEAKNIILNRNKSSEYLATEIWDYELGFAKLHHLETSEAIQYLEKFVTNFKGTFYLKDVYQKLSWCYYLQGNIVAAQKARNMILKKGATDSDADKLALKDAKTGKWPNVILLKSRLLSDGGYNKEALQLLINKTVDDFLKEEDKLEYTYRLGRIYDDMHQDNEAIKYYLRAIQIGEDRTEYYASRAALQIGNIYEQQGNKTQAIVYYKRCLAMEDHDYKNSLDQKAKAGIARCKGE</sequence>
<proteinExistence type="predicted"/>
<organism evidence="1">
    <name type="scientific">mine drainage metagenome</name>
    <dbReference type="NCBI Taxonomy" id="410659"/>
    <lineage>
        <taxon>unclassified sequences</taxon>
        <taxon>metagenomes</taxon>
        <taxon>ecological metagenomes</taxon>
    </lineage>
</organism>
<dbReference type="SMART" id="SM00028">
    <property type="entry name" value="TPR"/>
    <property type="match status" value="2"/>
</dbReference>
<evidence type="ECO:0000313" key="1">
    <source>
        <dbReference type="EMBL" id="OIQ88970.1"/>
    </source>
</evidence>
<comment type="caution">
    <text evidence="1">The sequence shown here is derived from an EMBL/GenBank/DDBJ whole genome shotgun (WGS) entry which is preliminary data.</text>
</comment>
<dbReference type="Pfam" id="PF13181">
    <property type="entry name" value="TPR_8"/>
    <property type="match status" value="2"/>
</dbReference>